<organism evidence="2 3">
    <name type="scientific">Intestinimonas butyriciproducens</name>
    <dbReference type="NCBI Taxonomy" id="1297617"/>
    <lineage>
        <taxon>Bacteria</taxon>
        <taxon>Bacillati</taxon>
        <taxon>Bacillota</taxon>
        <taxon>Clostridia</taxon>
        <taxon>Eubacteriales</taxon>
        <taxon>Intestinimonas</taxon>
    </lineage>
</organism>
<keyword evidence="1" id="KW-1133">Transmembrane helix</keyword>
<dbReference type="Proteomes" id="UP000245778">
    <property type="component" value="Unassembled WGS sequence"/>
</dbReference>
<accession>A0A2U1BAQ4</accession>
<sequence>MNTTVIGMGLLYLAQFLFFGIVAIYMIRNHKI</sequence>
<dbReference type="EMBL" id="QEKK01000024">
    <property type="protein sequence ID" value="PVY45712.1"/>
    <property type="molecule type" value="Genomic_DNA"/>
</dbReference>
<keyword evidence="1" id="KW-0472">Membrane</keyword>
<proteinExistence type="predicted"/>
<evidence type="ECO:0000256" key="1">
    <source>
        <dbReference type="SAM" id="Phobius"/>
    </source>
</evidence>
<protein>
    <submittedName>
        <fullName evidence="2">Uncharacterized protein</fullName>
    </submittedName>
</protein>
<evidence type="ECO:0000313" key="3">
    <source>
        <dbReference type="Proteomes" id="UP000245778"/>
    </source>
</evidence>
<evidence type="ECO:0000313" key="2">
    <source>
        <dbReference type="EMBL" id="PVY45712.1"/>
    </source>
</evidence>
<feature type="transmembrane region" description="Helical" evidence="1">
    <location>
        <begin position="6"/>
        <end position="27"/>
    </location>
</feature>
<name>A0A2U1BAQ4_9FIRM</name>
<dbReference type="AlphaFoldDB" id="A0A2U1BAQ4"/>
<keyword evidence="1" id="KW-0812">Transmembrane</keyword>
<reference evidence="2 3" key="1">
    <citation type="submission" date="2018-04" db="EMBL/GenBank/DDBJ databases">
        <title>Genomic Encyclopedia of Type Strains, Phase IV (KMG-IV): sequencing the most valuable type-strain genomes for metagenomic binning, comparative biology and taxonomic classification.</title>
        <authorList>
            <person name="Goeker M."/>
        </authorList>
    </citation>
    <scope>NUCLEOTIDE SEQUENCE [LARGE SCALE GENOMIC DNA]</scope>
    <source>
        <strain evidence="2 3">DSM 26588</strain>
    </source>
</reference>
<gene>
    <name evidence="2" type="ORF">C7373_1245</name>
</gene>
<comment type="caution">
    <text evidence="2">The sequence shown here is derived from an EMBL/GenBank/DDBJ whole genome shotgun (WGS) entry which is preliminary data.</text>
</comment>